<dbReference type="EMBL" id="RXOE01000011">
    <property type="protein sequence ID" value="RTQ30915.1"/>
    <property type="molecule type" value="Genomic_DNA"/>
</dbReference>
<dbReference type="Pfam" id="PF04226">
    <property type="entry name" value="Transgly_assoc"/>
    <property type="match status" value="1"/>
</dbReference>
<evidence type="ECO:0000256" key="4">
    <source>
        <dbReference type="ARBA" id="ARBA00022692"/>
    </source>
</evidence>
<dbReference type="Proteomes" id="UP000267418">
    <property type="component" value="Unassembled WGS sequence"/>
</dbReference>
<protein>
    <submittedName>
        <fullName evidence="8">GlsB/YeaQ/YmgE family stress response membrane protein</fullName>
    </submittedName>
</protein>
<dbReference type="RefSeq" id="WP_093206317.1">
    <property type="nucleotide sequence ID" value="NZ_RXOE01000011.1"/>
</dbReference>
<evidence type="ECO:0000256" key="7">
    <source>
        <dbReference type="SAM" id="Phobius"/>
    </source>
</evidence>
<dbReference type="AlphaFoldDB" id="A0A3S0GRR6"/>
<accession>A0A3S0GRR6</accession>
<keyword evidence="3" id="KW-1003">Cell membrane</keyword>
<organism evidence="8 9">
    <name type="scientific">Variovorax gossypii</name>
    <dbReference type="NCBI Taxonomy" id="1679495"/>
    <lineage>
        <taxon>Bacteria</taxon>
        <taxon>Pseudomonadati</taxon>
        <taxon>Pseudomonadota</taxon>
        <taxon>Betaproteobacteria</taxon>
        <taxon>Burkholderiales</taxon>
        <taxon>Comamonadaceae</taxon>
        <taxon>Variovorax</taxon>
    </lineage>
</organism>
<evidence type="ECO:0000313" key="8">
    <source>
        <dbReference type="EMBL" id="RTQ30915.1"/>
    </source>
</evidence>
<keyword evidence="9" id="KW-1185">Reference proteome</keyword>
<feature type="transmembrane region" description="Helical" evidence="7">
    <location>
        <begin position="53"/>
        <end position="78"/>
    </location>
</feature>
<dbReference type="OrthoDB" id="9811343at2"/>
<keyword evidence="6 7" id="KW-0472">Membrane</keyword>
<proteinExistence type="inferred from homology"/>
<dbReference type="PANTHER" id="PTHR33884:SF7">
    <property type="entry name" value="BSL8023 PROTEIN"/>
    <property type="match status" value="1"/>
</dbReference>
<evidence type="ECO:0000256" key="2">
    <source>
        <dbReference type="ARBA" id="ARBA00011006"/>
    </source>
</evidence>
<evidence type="ECO:0000256" key="5">
    <source>
        <dbReference type="ARBA" id="ARBA00022989"/>
    </source>
</evidence>
<reference evidence="8 9" key="1">
    <citation type="submission" date="2018-12" db="EMBL/GenBank/DDBJ databases">
        <title>The genome of Variovorax gossypii DSM 100435.</title>
        <authorList>
            <person name="Gao J."/>
            <person name="Sun J."/>
        </authorList>
    </citation>
    <scope>NUCLEOTIDE SEQUENCE [LARGE SCALE GENOMIC DNA]</scope>
    <source>
        <strain evidence="8 9">DSM 100435</strain>
    </source>
</reference>
<feature type="transmembrane region" description="Helical" evidence="7">
    <location>
        <begin position="29"/>
        <end position="46"/>
    </location>
</feature>
<comment type="similarity">
    <text evidence="2">Belongs to the UPF0410 family.</text>
</comment>
<comment type="caution">
    <text evidence="8">The sequence shown here is derived from an EMBL/GenBank/DDBJ whole genome shotgun (WGS) entry which is preliminary data.</text>
</comment>
<keyword evidence="5 7" id="KW-1133">Transmembrane helix</keyword>
<evidence type="ECO:0000256" key="6">
    <source>
        <dbReference type="ARBA" id="ARBA00023136"/>
    </source>
</evidence>
<evidence type="ECO:0000313" key="9">
    <source>
        <dbReference type="Proteomes" id="UP000267418"/>
    </source>
</evidence>
<dbReference type="PANTHER" id="PTHR33884">
    <property type="entry name" value="UPF0410 PROTEIN YMGE"/>
    <property type="match status" value="1"/>
</dbReference>
<comment type="subcellular location">
    <subcellularLocation>
        <location evidence="1">Cell membrane</location>
        <topology evidence="1">Multi-pass membrane protein</topology>
    </subcellularLocation>
</comment>
<name>A0A3S0GRR6_9BURK</name>
<evidence type="ECO:0000256" key="3">
    <source>
        <dbReference type="ARBA" id="ARBA00022475"/>
    </source>
</evidence>
<gene>
    <name evidence="8" type="ORF">EJP69_28235</name>
</gene>
<dbReference type="InterPro" id="IPR007341">
    <property type="entry name" value="Transgly_assoc"/>
</dbReference>
<dbReference type="GO" id="GO:0005886">
    <property type="term" value="C:plasma membrane"/>
    <property type="evidence" value="ECO:0007669"/>
    <property type="project" value="UniProtKB-SubCell"/>
</dbReference>
<evidence type="ECO:0000256" key="1">
    <source>
        <dbReference type="ARBA" id="ARBA00004651"/>
    </source>
</evidence>
<sequence>MHIIWTILIGFIAGLLARAVLPGNNSMGFILTAVLGIAGSLVATYAGQAMGWYAAGAGAGFIASVVGAAVLLGVWHLVTR</sequence>
<keyword evidence="4 7" id="KW-0812">Transmembrane</keyword>